<dbReference type="Proteomes" id="UP001652620">
    <property type="component" value="Chromosome 5"/>
</dbReference>
<evidence type="ECO:0000256" key="2">
    <source>
        <dbReference type="ARBA" id="ARBA00022559"/>
    </source>
</evidence>
<dbReference type="PRINTS" id="PR01011">
    <property type="entry name" value="GLUTPROXDASE"/>
</dbReference>
<dbReference type="PIRSF" id="PIRSF000303">
    <property type="entry name" value="Glutathion_perox"/>
    <property type="match status" value="1"/>
</dbReference>
<sequence length="183" mass="20522">MYIRIYLCIYIDSNNMSGPDPKTAKTIYEFTVKDTHGNEVSLEKYKGNVVLVVNIASQCGLTKNNYAKLTTLLEKYEEKGLRILNFPCNQFNSQMPEADGEAMVCHLRDAKANIGDVFQKVDVNGSGAAPLYQFLKHKQTGTLGSSIKWNFTKFLVNKDGVPVDRYAPTTDPMDIAKDIEKLL</sequence>
<name>A0ABM3K0T7_BACDO</name>
<keyword evidence="6" id="KW-1185">Reference proteome</keyword>
<comment type="similarity">
    <text evidence="1 4">Belongs to the glutathione peroxidase family.</text>
</comment>
<evidence type="ECO:0000313" key="6">
    <source>
        <dbReference type="Proteomes" id="UP001652620"/>
    </source>
</evidence>
<dbReference type="SUPFAM" id="SSF52833">
    <property type="entry name" value="Thioredoxin-like"/>
    <property type="match status" value="1"/>
</dbReference>
<evidence type="ECO:0000256" key="3">
    <source>
        <dbReference type="ARBA" id="ARBA00023002"/>
    </source>
</evidence>
<protein>
    <recommendedName>
        <fullName evidence="4">Glutathione peroxidase</fullName>
    </recommendedName>
</protein>
<proteinExistence type="inferred from homology"/>
<evidence type="ECO:0000259" key="5">
    <source>
        <dbReference type="PROSITE" id="PS51352"/>
    </source>
</evidence>
<reference evidence="7" key="1">
    <citation type="submission" date="2025-08" db="UniProtKB">
        <authorList>
            <consortium name="RefSeq"/>
        </authorList>
    </citation>
    <scope>IDENTIFICATION</scope>
    <source>
        <tissue evidence="7">Adult</tissue>
    </source>
</reference>
<evidence type="ECO:0000313" key="7">
    <source>
        <dbReference type="RefSeq" id="XP_049315092.1"/>
    </source>
</evidence>
<dbReference type="GeneID" id="105225028"/>
<dbReference type="InterPro" id="IPR013766">
    <property type="entry name" value="Thioredoxin_domain"/>
</dbReference>
<dbReference type="PROSITE" id="PS51355">
    <property type="entry name" value="GLUTATHIONE_PEROXID_3"/>
    <property type="match status" value="1"/>
</dbReference>
<dbReference type="InterPro" id="IPR036249">
    <property type="entry name" value="Thioredoxin-like_sf"/>
</dbReference>
<gene>
    <name evidence="7" type="primary">LOC105225028</name>
</gene>
<dbReference type="PANTHER" id="PTHR11592">
    <property type="entry name" value="GLUTATHIONE PEROXIDASE"/>
    <property type="match status" value="1"/>
</dbReference>
<feature type="domain" description="Thioredoxin" evidence="5">
    <location>
        <begin position="21"/>
        <end position="183"/>
    </location>
</feature>
<organism evidence="6 7">
    <name type="scientific">Bactrocera dorsalis</name>
    <name type="common">Oriental fruit fly</name>
    <name type="synonym">Dacus dorsalis</name>
    <dbReference type="NCBI Taxonomy" id="27457"/>
    <lineage>
        <taxon>Eukaryota</taxon>
        <taxon>Metazoa</taxon>
        <taxon>Ecdysozoa</taxon>
        <taxon>Arthropoda</taxon>
        <taxon>Hexapoda</taxon>
        <taxon>Insecta</taxon>
        <taxon>Pterygota</taxon>
        <taxon>Neoptera</taxon>
        <taxon>Endopterygota</taxon>
        <taxon>Diptera</taxon>
        <taxon>Brachycera</taxon>
        <taxon>Muscomorpha</taxon>
        <taxon>Tephritoidea</taxon>
        <taxon>Tephritidae</taxon>
        <taxon>Bactrocera</taxon>
        <taxon>Bactrocera</taxon>
    </lineage>
</organism>
<dbReference type="Pfam" id="PF00255">
    <property type="entry name" value="GSHPx"/>
    <property type="match status" value="1"/>
</dbReference>
<dbReference type="Gene3D" id="3.40.30.10">
    <property type="entry name" value="Glutaredoxin"/>
    <property type="match status" value="1"/>
</dbReference>
<keyword evidence="2 4" id="KW-0575">Peroxidase</keyword>
<evidence type="ECO:0000256" key="4">
    <source>
        <dbReference type="RuleBase" id="RU000499"/>
    </source>
</evidence>
<keyword evidence="3 4" id="KW-0560">Oxidoreductase</keyword>
<evidence type="ECO:0000256" key="1">
    <source>
        <dbReference type="ARBA" id="ARBA00006926"/>
    </source>
</evidence>
<dbReference type="PANTHER" id="PTHR11592:SF78">
    <property type="entry name" value="GLUTATHIONE PEROXIDASE"/>
    <property type="match status" value="1"/>
</dbReference>
<dbReference type="CDD" id="cd00340">
    <property type="entry name" value="GSH_Peroxidase"/>
    <property type="match status" value="1"/>
</dbReference>
<dbReference type="RefSeq" id="XP_049315092.1">
    <property type="nucleotide sequence ID" value="XM_049459135.1"/>
</dbReference>
<dbReference type="PROSITE" id="PS51352">
    <property type="entry name" value="THIOREDOXIN_2"/>
    <property type="match status" value="1"/>
</dbReference>
<accession>A0ABM3K0T7</accession>
<dbReference type="InterPro" id="IPR000889">
    <property type="entry name" value="Glutathione_peroxidase"/>
</dbReference>